<evidence type="ECO:0000313" key="4">
    <source>
        <dbReference type="EMBL" id="KFI61597.1"/>
    </source>
</evidence>
<dbReference type="eggNOG" id="ENOG5032XAQ">
    <property type="taxonomic scope" value="Bacteria"/>
</dbReference>
<accession>A0A087AS47</accession>
<evidence type="ECO:0000259" key="3">
    <source>
        <dbReference type="Pfam" id="PF20234"/>
    </source>
</evidence>
<dbReference type="AlphaFoldDB" id="A0A087AS47"/>
<feature type="region of interest" description="Disordered" evidence="1">
    <location>
        <begin position="1"/>
        <end position="45"/>
    </location>
</feature>
<feature type="transmembrane region" description="Helical" evidence="2">
    <location>
        <begin position="213"/>
        <end position="234"/>
    </location>
</feature>
<keyword evidence="2" id="KW-0812">Transmembrane</keyword>
<evidence type="ECO:0000256" key="2">
    <source>
        <dbReference type="SAM" id="Phobius"/>
    </source>
</evidence>
<evidence type="ECO:0000313" key="5">
    <source>
        <dbReference type="Proteomes" id="UP000029046"/>
    </source>
</evidence>
<reference evidence="4 5" key="1">
    <citation type="submission" date="2014-03" db="EMBL/GenBank/DDBJ databases">
        <title>Genomics of Bifidobacteria.</title>
        <authorList>
            <person name="Ventura M."/>
            <person name="Milani C."/>
            <person name="Lugli G.A."/>
        </authorList>
    </citation>
    <scope>NUCLEOTIDE SEQUENCE [LARGE SCALE GENOMIC DNA]</scope>
    <source>
        <strain evidence="4 5">LMG 11586</strain>
    </source>
</reference>
<organism evidence="4 5">
    <name type="scientific">Bifidobacterium pullorum subsp. gallinarum</name>
    <dbReference type="NCBI Taxonomy" id="78344"/>
    <lineage>
        <taxon>Bacteria</taxon>
        <taxon>Bacillati</taxon>
        <taxon>Actinomycetota</taxon>
        <taxon>Actinomycetes</taxon>
        <taxon>Bifidobacteriales</taxon>
        <taxon>Bifidobacteriaceae</taxon>
        <taxon>Bifidobacterium</taxon>
    </lineage>
</organism>
<keyword evidence="2" id="KW-0472">Membrane</keyword>
<dbReference type="InterPro" id="IPR046526">
    <property type="entry name" value="DUF6591"/>
</dbReference>
<feature type="transmembrane region" description="Helical" evidence="2">
    <location>
        <begin position="159"/>
        <end position="177"/>
    </location>
</feature>
<keyword evidence="2" id="KW-1133">Transmembrane helix</keyword>
<proteinExistence type="predicted"/>
<gene>
    <name evidence="4" type="ORF">BIGA_0116</name>
</gene>
<feature type="compositionally biased region" description="Polar residues" evidence="1">
    <location>
        <begin position="363"/>
        <end position="379"/>
    </location>
</feature>
<evidence type="ECO:0000256" key="1">
    <source>
        <dbReference type="SAM" id="MobiDB-lite"/>
    </source>
</evidence>
<dbReference type="Proteomes" id="UP000029046">
    <property type="component" value="Unassembled WGS sequence"/>
</dbReference>
<feature type="region of interest" description="Disordered" evidence="1">
    <location>
        <begin position="345"/>
        <end position="382"/>
    </location>
</feature>
<dbReference type="RefSeq" id="WP_051916981.1">
    <property type="nucleotide sequence ID" value="NZ_JGYX01000001.1"/>
</dbReference>
<protein>
    <recommendedName>
        <fullName evidence="3">DUF6591 domain-containing protein</fullName>
    </recommendedName>
</protein>
<dbReference type="Pfam" id="PF20234">
    <property type="entry name" value="DUF6591"/>
    <property type="match status" value="1"/>
</dbReference>
<feature type="domain" description="DUF6591" evidence="3">
    <location>
        <begin position="246"/>
        <end position="464"/>
    </location>
</feature>
<dbReference type="EMBL" id="JGYX01000001">
    <property type="protein sequence ID" value="KFI61597.1"/>
    <property type="molecule type" value="Genomic_DNA"/>
</dbReference>
<comment type="caution">
    <text evidence="4">The sequence shown here is derived from an EMBL/GenBank/DDBJ whole genome shotgun (WGS) entry which is preliminary data.</text>
</comment>
<sequence length="465" mass="50126">MTTPNTPTPYGGQPADGNVNENQPTMPMPVAPPQDEQPQADGNTTERRYALAPQQLFRAIHDQLTTGATFTLDHENVQSGTFAFHSFDGARFTLSLIAEGAAGTAVRLSAVNDTSGRRSTEFFDSLDKRIGVVPAPGTKGGKGAAYATIAQQRKKTSKLAVFAVIVAVIYAFLAIIGDGGLSILIFLALIPALLAGFSLYITRREGSRQGRPLAWAAVIIIVGGLVAGEVTGIVKDKQHEIETAAQCVAYTWPDSELGALLPEPESTTGEIGHESETSFSIDVCDVSVEQFNDYIDAVKDKGFTVDYSKSSDSFHADNDAGYSVSIYYALSDENVMSISIDAPDDEADAAKPESESSDDATTKAPTTESQNQPSDSPTDATADDFKAAMDSYEAFFDKYVEFMTTYQNDGQPVSMLADYLDMMQQYTDTMAKLDAIDENTLTPEQSQYYLEVMGRINQKLASVAQ</sequence>
<feature type="transmembrane region" description="Helical" evidence="2">
    <location>
        <begin position="183"/>
        <end position="201"/>
    </location>
</feature>
<keyword evidence="5" id="KW-1185">Reference proteome</keyword>
<name>A0A087AS47_9BIFI</name>